<sequence>MQSAKESLQLVEFHPSAISTWGATVVFANVLLTRLGVPVPAVPVLLLAGTAIANGHLSFWHVLTAALSGALIGDGTWFLAGRLLGRRLIRALARLSAAVEVHMRKARALFVRFGPAIVSVSKFVPGLAIITPPLMGTTRVGAVIFFAWDALGIVAWATFWLLGGAIFEHQLTLLIFEVRAHGWTIVDVLFAIAIVYLAFRLIQRWRLQQPLSLAPVSPEQLDAMMHADKPPIVLDARPEAVQAQAQQRIPGALPLDINSPGTVDAALLARDVVVYCVCADDVTAKALSQHMRSKGFTRVRALRGGLDAWERRGYAVEPSSADEEITTWRVRENGRKLPEERGITLRGIAPRGAVSG</sequence>
<dbReference type="PANTHER" id="PTHR42709">
    <property type="entry name" value="ALKALINE PHOSPHATASE LIKE PROTEIN"/>
    <property type="match status" value="1"/>
</dbReference>
<protein>
    <submittedName>
        <fullName evidence="8">Rhodanese domain-containing protein</fullName>
    </submittedName>
</protein>
<keyword evidence="4 6" id="KW-1133">Transmembrane helix</keyword>
<dbReference type="RefSeq" id="WP_087739021.1">
    <property type="nucleotide sequence ID" value="NZ_CYGY02000077.1"/>
</dbReference>
<reference evidence="8" key="1">
    <citation type="submission" date="2016-12" db="EMBL/GenBank/DDBJ databases">
        <authorList>
            <person name="Moulin L."/>
        </authorList>
    </citation>
    <scope>NUCLEOTIDE SEQUENCE [LARGE SCALE GENOMIC DNA]</scope>
    <source>
        <strain evidence="8">STM 7183</strain>
    </source>
</reference>
<dbReference type="InterPro" id="IPR032816">
    <property type="entry name" value="VTT_dom"/>
</dbReference>
<proteinExistence type="predicted"/>
<feature type="transmembrane region" description="Helical" evidence="6">
    <location>
        <begin position="140"/>
        <end position="162"/>
    </location>
</feature>
<keyword evidence="3 6" id="KW-0812">Transmembrane</keyword>
<dbReference type="InterPro" id="IPR051311">
    <property type="entry name" value="DedA_domain"/>
</dbReference>
<dbReference type="InterPro" id="IPR036873">
    <property type="entry name" value="Rhodanese-like_dom_sf"/>
</dbReference>
<evidence type="ECO:0000256" key="2">
    <source>
        <dbReference type="ARBA" id="ARBA00022475"/>
    </source>
</evidence>
<keyword evidence="5 6" id="KW-0472">Membrane</keyword>
<gene>
    <name evidence="8" type="ORF">BN2476_770047</name>
</gene>
<dbReference type="AlphaFoldDB" id="A0A1N7SS92"/>
<dbReference type="OrthoDB" id="21108at2"/>
<dbReference type="Pfam" id="PF09335">
    <property type="entry name" value="VTT_dom"/>
    <property type="match status" value="1"/>
</dbReference>
<keyword evidence="2" id="KW-1003">Cell membrane</keyword>
<evidence type="ECO:0000313" key="9">
    <source>
        <dbReference type="Proteomes" id="UP000195569"/>
    </source>
</evidence>
<accession>A0A1N7SS92</accession>
<evidence type="ECO:0000259" key="7">
    <source>
        <dbReference type="PROSITE" id="PS50206"/>
    </source>
</evidence>
<dbReference type="InterPro" id="IPR001763">
    <property type="entry name" value="Rhodanese-like_dom"/>
</dbReference>
<organism evidence="8 9">
    <name type="scientific">Paraburkholderia piptadeniae</name>
    <dbReference type="NCBI Taxonomy" id="1701573"/>
    <lineage>
        <taxon>Bacteria</taxon>
        <taxon>Pseudomonadati</taxon>
        <taxon>Pseudomonadota</taxon>
        <taxon>Betaproteobacteria</taxon>
        <taxon>Burkholderiales</taxon>
        <taxon>Burkholderiaceae</taxon>
        <taxon>Paraburkholderia</taxon>
    </lineage>
</organism>
<dbReference type="Pfam" id="PF00581">
    <property type="entry name" value="Rhodanese"/>
    <property type="match status" value="1"/>
</dbReference>
<comment type="subcellular location">
    <subcellularLocation>
        <location evidence="1">Cell membrane</location>
        <topology evidence="1">Multi-pass membrane protein</topology>
    </subcellularLocation>
</comment>
<feature type="transmembrane region" description="Helical" evidence="6">
    <location>
        <begin position="59"/>
        <end position="80"/>
    </location>
</feature>
<dbReference type="Gene3D" id="3.40.250.10">
    <property type="entry name" value="Rhodanese-like domain"/>
    <property type="match status" value="1"/>
</dbReference>
<dbReference type="SUPFAM" id="SSF52821">
    <property type="entry name" value="Rhodanese/Cell cycle control phosphatase"/>
    <property type="match status" value="1"/>
</dbReference>
<feature type="transmembrane region" description="Helical" evidence="6">
    <location>
        <begin position="21"/>
        <end position="53"/>
    </location>
</feature>
<comment type="caution">
    <text evidence="8">The sequence shown here is derived from an EMBL/GenBank/DDBJ whole genome shotgun (WGS) entry which is preliminary data.</text>
</comment>
<name>A0A1N7SS92_9BURK</name>
<dbReference type="PANTHER" id="PTHR42709:SF6">
    <property type="entry name" value="UNDECAPRENYL PHOSPHATE TRANSPORTER A"/>
    <property type="match status" value="1"/>
</dbReference>
<evidence type="ECO:0000256" key="1">
    <source>
        <dbReference type="ARBA" id="ARBA00004651"/>
    </source>
</evidence>
<evidence type="ECO:0000313" key="8">
    <source>
        <dbReference type="EMBL" id="SIT50319.1"/>
    </source>
</evidence>
<evidence type="ECO:0000256" key="6">
    <source>
        <dbReference type="SAM" id="Phobius"/>
    </source>
</evidence>
<dbReference type="SMART" id="SM00450">
    <property type="entry name" value="RHOD"/>
    <property type="match status" value="1"/>
</dbReference>
<keyword evidence="9" id="KW-1185">Reference proteome</keyword>
<dbReference type="PROSITE" id="PS50206">
    <property type="entry name" value="RHODANESE_3"/>
    <property type="match status" value="1"/>
</dbReference>
<dbReference type="EMBL" id="CYGY02000077">
    <property type="protein sequence ID" value="SIT50319.1"/>
    <property type="molecule type" value="Genomic_DNA"/>
</dbReference>
<evidence type="ECO:0000256" key="4">
    <source>
        <dbReference type="ARBA" id="ARBA00022989"/>
    </source>
</evidence>
<feature type="transmembrane region" description="Helical" evidence="6">
    <location>
        <begin position="182"/>
        <end position="202"/>
    </location>
</feature>
<evidence type="ECO:0000256" key="3">
    <source>
        <dbReference type="ARBA" id="ARBA00022692"/>
    </source>
</evidence>
<dbReference type="Proteomes" id="UP000195569">
    <property type="component" value="Unassembled WGS sequence"/>
</dbReference>
<dbReference type="GO" id="GO:0005886">
    <property type="term" value="C:plasma membrane"/>
    <property type="evidence" value="ECO:0007669"/>
    <property type="project" value="UniProtKB-SubCell"/>
</dbReference>
<evidence type="ECO:0000256" key="5">
    <source>
        <dbReference type="ARBA" id="ARBA00023136"/>
    </source>
</evidence>
<feature type="domain" description="Rhodanese" evidence="7">
    <location>
        <begin position="227"/>
        <end position="318"/>
    </location>
</feature>